<dbReference type="PANTHER" id="PTHR30576:SF10">
    <property type="entry name" value="SLL5057 PROTEIN"/>
    <property type="match status" value="1"/>
</dbReference>
<keyword evidence="2" id="KW-0812">Transmembrane</keyword>
<evidence type="ECO:0000313" key="5">
    <source>
        <dbReference type="Proteomes" id="UP000319557"/>
    </source>
</evidence>
<dbReference type="EMBL" id="CP036261">
    <property type="protein sequence ID" value="QDS87397.1"/>
    <property type="molecule type" value="Genomic_DNA"/>
</dbReference>
<dbReference type="PANTHER" id="PTHR30576">
    <property type="entry name" value="COLANIC BIOSYNTHESIS UDP-GLUCOSE LIPID CARRIER TRANSFERASE"/>
    <property type="match status" value="1"/>
</dbReference>
<dbReference type="KEGG" id="ruv:EC9_15750"/>
<comment type="similarity">
    <text evidence="1">Belongs to the bacterial sugar transferase family.</text>
</comment>
<gene>
    <name evidence="4" type="primary">epsL_3</name>
    <name evidence="4" type="ORF">EC9_15750</name>
</gene>
<feature type="transmembrane region" description="Helical" evidence="2">
    <location>
        <begin position="63"/>
        <end position="88"/>
    </location>
</feature>
<dbReference type="OrthoDB" id="9766874at2"/>
<dbReference type="AlphaFoldDB" id="A0A517LXQ6"/>
<dbReference type="EC" id="2.-.-.-" evidence="4"/>
<dbReference type="Pfam" id="PF02397">
    <property type="entry name" value="Bac_transf"/>
    <property type="match status" value="1"/>
</dbReference>
<keyword evidence="4" id="KW-0808">Transferase</keyword>
<name>A0A517LXQ6_9BACT</name>
<evidence type="ECO:0000313" key="4">
    <source>
        <dbReference type="EMBL" id="QDS87397.1"/>
    </source>
</evidence>
<evidence type="ECO:0000256" key="2">
    <source>
        <dbReference type="SAM" id="Phobius"/>
    </source>
</evidence>
<feature type="domain" description="Bacterial sugar transferase" evidence="3">
    <location>
        <begin position="58"/>
        <end position="247"/>
    </location>
</feature>
<keyword evidence="5" id="KW-1185">Reference proteome</keyword>
<keyword evidence="2" id="KW-0472">Membrane</keyword>
<organism evidence="4 5">
    <name type="scientific">Rosistilla ulvae</name>
    <dbReference type="NCBI Taxonomy" id="1930277"/>
    <lineage>
        <taxon>Bacteria</taxon>
        <taxon>Pseudomonadati</taxon>
        <taxon>Planctomycetota</taxon>
        <taxon>Planctomycetia</taxon>
        <taxon>Pirellulales</taxon>
        <taxon>Pirellulaceae</taxon>
        <taxon>Rosistilla</taxon>
    </lineage>
</organism>
<dbReference type="InterPro" id="IPR003362">
    <property type="entry name" value="Bact_transf"/>
</dbReference>
<proteinExistence type="inferred from homology"/>
<reference evidence="4 5" key="1">
    <citation type="submission" date="2019-02" db="EMBL/GenBank/DDBJ databases">
        <title>Deep-cultivation of Planctomycetes and their phenomic and genomic characterization uncovers novel biology.</title>
        <authorList>
            <person name="Wiegand S."/>
            <person name="Jogler M."/>
            <person name="Boedeker C."/>
            <person name="Pinto D."/>
            <person name="Vollmers J."/>
            <person name="Rivas-Marin E."/>
            <person name="Kohn T."/>
            <person name="Peeters S.H."/>
            <person name="Heuer A."/>
            <person name="Rast P."/>
            <person name="Oberbeckmann S."/>
            <person name="Bunk B."/>
            <person name="Jeske O."/>
            <person name="Meyerdierks A."/>
            <person name="Storesund J.E."/>
            <person name="Kallscheuer N."/>
            <person name="Luecker S."/>
            <person name="Lage O.M."/>
            <person name="Pohl T."/>
            <person name="Merkel B.J."/>
            <person name="Hornburger P."/>
            <person name="Mueller R.-W."/>
            <person name="Bruemmer F."/>
            <person name="Labrenz M."/>
            <person name="Spormann A.M."/>
            <person name="Op den Camp H."/>
            <person name="Overmann J."/>
            <person name="Amann R."/>
            <person name="Jetten M.S.M."/>
            <person name="Mascher T."/>
            <person name="Medema M.H."/>
            <person name="Devos D.P."/>
            <person name="Kaster A.-K."/>
            <person name="Ovreas L."/>
            <person name="Rohde M."/>
            <person name="Galperin M.Y."/>
            <person name="Jogler C."/>
        </authorList>
    </citation>
    <scope>NUCLEOTIDE SEQUENCE [LARGE SCALE GENOMIC DNA]</scope>
    <source>
        <strain evidence="4 5">EC9</strain>
    </source>
</reference>
<evidence type="ECO:0000259" key="3">
    <source>
        <dbReference type="Pfam" id="PF02397"/>
    </source>
</evidence>
<accession>A0A517LXQ6</accession>
<protein>
    <submittedName>
        <fullName evidence="4">Putative sugar transferase EpsL</fullName>
        <ecNumber evidence="4">2.-.-.-</ecNumber>
    </submittedName>
</protein>
<dbReference type="GO" id="GO:0016780">
    <property type="term" value="F:phosphotransferase activity, for other substituted phosphate groups"/>
    <property type="evidence" value="ECO:0007669"/>
    <property type="project" value="TreeGrafter"/>
</dbReference>
<keyword evidence="2" id="KW-1133">Transmembrane helix</keyword>
<dbReference type="Proteomes" id="UP000319557">
    <property type="component" value="Chromosome"/>
</dbReference>
<evidence type="ECO:0000256" key="1">
    <source>
        <dbReference type="ARBA" id="ARBA00006464"/>
    </source>
</evidence>
<sequence>MFAPQESMRSEESCLLEQPLQTAEGTLTRRNRRGGSFAGSRIAESIPLPECLGTPWWKRGCDIVGASLLLCLLLPFLVAIACYIRIVSKGPALFFQRRVGEGGKHFNIIKFRTMDVRPEATAEHRVYVERLTSQDAPIEKPDHTNRIIPGGNFLRRNSIDEFPQLLNVLMGTMSLVGPRPDLLEIEDYQPWQLRRFEVLPGMTGLWQVSGKNRLTFREMIQLDIQYVEARSFALDLRILLKTFSVVVQQDND</sequence>